<dbReference type="EMBL" id="JAGINW010000001">
    <property type="protein sequence ID" value="MBP2326107.1"/>
    <property type="molecule type" value="Genomic_DNA"/>
</dbReference>
<keyword evidence="3" id="KW-1185">Reference proteome</keyword>
<accession>A0ABS4TNX9</accession>
<organism evidence="2 3">
    <name type="scientific">Kibdelosporangium banguiense</name>
    <dbReference type="NCBI Taxonomy" id="1365924"/>
    <lineage>
        <taxon>Bacteria</taxon>
        <taxon>Bacillati</taxon>
        <taxon>Actinomycetota</taxon>
        <taxon>Actinomycetes</taxon>
        <taxon>Pseudonocardiales</taxon>
        <taxon>Pseudonocardiaceae</taxon>
        <taxon>Kibdelosporangium</taxon>
    </lineage>
</organism>
<dbReference type="Proteomes" id="UP001519332">
    <property type="component" value="Unassembled WGS sequence"/>
</dbReference>
<dbReference type="Gene3D" id="3.90.1200.10">
    <property type="match status" value="1"/>
</dbReference>
<dbReference type="SUPFAM" id="SSF56112">
    <property type="entry name" value="Protein kinase-like (PK-like)"/>
    <property type="match status" value="1"/>
</dbReference>
<dbReference type="InterPro" id="IPR011009">
    <property type="entry name" value="Kinase-like_dom_sf"/>
</dbReference>
<comment type="caution">
    <text evidence="2">The sequence shown here is derived from an EMBL/GenBank/DDBJ whole genome shotgun (WGS) entry which is preliminary data.</text>
</comment>
<feature type="domain" description="Aminoglycoside phosphotransferase" evidence="1">
    <location>
        <begin position="144"/>
        <end position="253"/>
    </location>
</feature>
<evidence type="ECO:0000313" key="3">
    <source>
        <dbReference type="Proteomes" id="UP001519332"/>
    </source>
</evidence>
<sequence>MSAELGWLDEQLGRAGIKRTGDVTHARVRPWGTVLSAETSAGTVWMKVPGPQTVFEVALYELLEKLAPEWILRPIATNVERGWVLLPDGGSTLWASGNDPVEGMLRVLPQYAQLQRHLMPHVENLLDAGVVDMRPPIMLQRFDEAVAAVGRREGTENLQKIAARRDVVAEWCEQLAASPIPASLDHNDLHTKNVFLHGDRARFYDWGDSVVAHPFASMIIGLNGMTWIHGFAADDPIRTRLRDAYLEAFSDLAPHKELVAQMELACQVGMIARALVWERVLAAADGPGKFDTQPFETLQAVLRDKWS</sequence>
<dbReference type="InterPro" id="IPR002575">
    <property type="entry name" value="Aminoglycoside_PTrfase"/>
</dbReference>
<dbReference type="Pfam" id="PF01636">
    <property type="entry name" value="APH"/>
    <property type="match status" value="1"/>
</dbReference>
<reference evidence="2 3" key="1">
    <citation type="submission" date="2021-03" db="EMBL/GenBank/DDBJ databases">
        <title>Sequencing the genomes of 1000 actinobacteria strains.</title>
        <authorList>
            <person name="Klenk H.-P."/>
        </authorList>
    </citation>
    <scope>NUCLEOTIDE SEQUENCE [LARGE SCALE GENOMIC DNA]</scope>
    <source>
        <strain evidence="2 3">DSM 46670</strain>
    </source>
</reference>
<evidence type="ECO:0000259" key="1">
    <source>
        <dbReference type="Pfam" id="PF01636"/>
    </source>
</evidence>
<proteinExistence type="predicted"/>
<protein>
    <recommendedName>
        <fullName evidence="1">Aminoglycoside phosphotransferase domain-containing protein</fullName>
    </recommendedName>
</protein>
<gene>
    <name evidence="2" type="ORF">JOF56_006492</name>
</gene>
<name>A0ABS4TNX9_9PSEU</name>
<dbReference type="RefSeq" id="WP_209643212.1">
    <property type="nucleotide sequence ID" value="NZ_JAGINW010000001.1"/>
</dbReference>
<evidence type="ECO:0000313" key="2">
    <source>
        <dbReference type="EMBL" id="MBP2326107.1"/>
    </source>
</evidence>